<dbReference type="InterPro" id="IPR021359">
    <property type="entry name" value="DUF2812"/>
</dbReference>
<dbReference type="Pfam" id="PF11193">
    <property type="entry name" value="DUF2812"/>
    <property type="match status" value="1"/>
</dbReference>
<name>A0A923NGE5_9FIRM</name>
<dbReference type="AlphaFoldDB" id="A0A923NGE5"/>
<comment type="caution">
    <text evidence="1">The sequence shown here is derived from an EMBL/GenBank/DDBJ whole genome shotgun (WGS) entry which is preliminary data.</text>
</comment>
<sequence>MGNIIRKRKLFWVWQWQKEENWINAMAAKGLLLTEVGFCRYEFEEGEPGAYQYCMQMLKGAAWGFAAANLFFRVRDLKKESLLRE</sequence>
<evidence type="ECO:0000313" key="2">
    <source>
        <dbReference type="Proteomes" id="UP000602647"/>
    </source>
</evidence>
<organism evidence="1 2">
    <name type="scientific">Zhenpiania hominis</name>
    <dbReference type="NCBI Taxonomy" id="2763644"/>
    <lineage>
        <taxon>Bacteria</taxon>
        <taxon>Bacillati</taxon>
        <taxon>Bacillota</taxon>
        <taxon>Clostridia</taxon>
        <taxon>Peptostreptococcales</taxon>
        <taxon>Anaerovoracaceae</taxon>
        <taxon>Zhenpiania</taxon>
    </lineage>
</organism>
<dbReference type="RefSeq" id="WP_187301687.1">
    <property type="nucleotide sequence ID" value="NZ_JACRYT010000001.1"/>
</dbReference>
<dbReference type="EMBL" id="JACRYT010000001">
    <property type="protein sequence ID" value="MBC6678513.1"/>
    <property type="molecule type" value="Genomic_DNA"/>
</dbReference>
<reference evidence="1" key="1">
    <citation type="submission" date="2020-08" db="EMBL/GenBank/DDBJ databases">
        <title>Genome public.</title>
        <authorList>
            <person name="Liu C."/>
            <person name="Sun Q."/>
        </authorList>
    </citation>
    <scope>NUCLEOTIDE SEQUENCE</scope>
    <source>
        <strain evidence="1">BX12</strain>
    </source>
</reference>
<accession>A0A923NGE5</accession>
<keyword evidence="2" id="KW-1185">Reference proteome</keyword>
<gene>
    <name evidence="1" type="ORF">H9L42_01550</name>
</gene>
<dbReference type="Proteomes" id="UP000602647">
    <property type="component" value="Unassembled WGS sequence"/>
</dbReference>
<proteinExistence type="predicted"/>
<protein>
    <submittedName>
        <fullName evidence="1">DUF2812 domain-containing protein</fullName>
    </submittedName>
</protein>
<evidence type="ECO:0000313" key="1">
    <source>
        <dbReference type="EMBL" id="MBC6678513.1"/>
    </source>
</evidence>